<dbReference type="Proteomes" id="UP001596091">
    <property type="component" value="Unassembled WGS sequence"/>
</dbReference>
<evidence type="ECO:0000313" key="1">
    <source>
        <dbReference type="EMBL" id="MFC5860696.1"/>
    </source>
</evidence>
<dbReference type="RefSeq" id="WP_263335335.1">
    <property type="nucleotide sequence ID" value="NZ_JAGSYH010000002.1"/>
</dbReference>
<gene>
    <name evidence="1" type="ORF">ACFPT7_00160</name>
</gene>
<dbReference type="EMBL" id="JBHSPH010000001">
    <property type="protein sequence ID" value="MFC5860696.1"/>
    <property type="molecule type" value="Genomic_DNA"/>
</dbReference>
<sequence>MQVTLEIPEDFAQKLVAQGQYPSRAALEAVALEGYRSGVLSAFQARCMLGFTTRYEFDGFLKAHNVWEHAYGLEDLEQDRADLSTFEPLSQSSKQQTFASQLRCEMSS</sequence>
<keyword evidence="2" id="KW-1185">Reference proteome</keyword>
<reference evidence="2" key="1">
    <citation type="journal article" date="2019" name="Int. J. Syst. Evol. Microbiol.">
        <title>The Global Catalogue of Microorganisms (GCM) 10K type strain sequencing project: providing services to taxonomists for standard genome sequencing and annotation.</title>
        <authorList>
            <consortium name="The Broad Institute Genomics Platform"/>
            <consortium name="The Broad Institute Genome Sequencing Center for Infectious Disease"/>
            <person name="Wu L."/>
            <person name="Ma J."/>
        </authorList>
    </citation>
    <scope>NUCLEOTIDE SEQUENCE [LARGE SCALE GENOMIC DNA]</scope>
    <source>
        <strain evidence="2">JCM 4087</strain>
    </source>
</reference>
<accession>A0ABW1E8R1</accession>
<organism evidence="1 2">
    <name type="scientific">Acidicapsa dinghuensis</name>
    <dbReference type="NCBI Taxonomy" id="2218256"/>
    <lineage>
        <taxon>Bacteria</taxon>
        <taxon>Pseudomonadati</taxon>
        <taxon>Acidobacteriota</taxon>
        <taxon>Terriglobia</taxon>
        <taxon>Terriglobales</taxon>
        <taxon>Acidobacteriaceae</taxon>
        <taxon>Acidicapsa</taxon>
    </lineage>
</organism>
<proteinExistence type="predicted"/>
<dbReference type="Pfam" id="PF03683">
    <property type="entry name" value="UPF0175"/>
    <property type="match status" value="1"/>
</dbReference>
<dbReference type="InterPro" id="IPR005368">
    <property type="entry name" value="UPF0175"/>
</dbReference>
<comment type="caution">
    <text evidence="1">The sequence shown here is derived from an EMBL/GenBank/DDBJ whole genome shotgun (WGS) entry which is preliminary data.</text>
</comment>
<protein>
    <submittedName>
        <fullName evidence="1">UPF0175 family protein</fullName>
    </submittedName>
</protein>
<evidence type="ECO:0000313" key="2">
    <source>
        <dbReference type="Proteomes" id="UP001596091"/>
    </source>
</evidence>
<name>A0ABW1E8R1_9BACT</name>